<sequence length="124" mass="13327">MNYYIHHVPGRLRIKTACLRRAECQNHLGQILGDLPGIENHAHNGKIGSVLIHYDPAQLSADDILYHLHKAGCLDSAISASPMASSGNGALVKQVGALFGNALFGTLLRKSVETSVLSLARGFR</sequence>
<evidence type="ECO:0008006" key="3">
    <source>
        <dbReference type="Google" id="ProtNLM"/>
    </source>
</evidence>
<dbReference type="Pfam" id="PF19991">
    <property type="entry name" value="HMA_2"/>
    <property type="match status" value="1"/>
</dbReference>
<protein>
    <recommendedName>
        <fullName evidence="3">HMA domain-containing protein</fullName>
    </recommendedName>
</protein>
<dbReference type="EMBL" id="SPMZ01000029">
    <property type="protein sequence ID" value="NMQ19654.1"/>
    <property type="molecule type" value="Genomic_DNA"/>
</dbReference>
<dbReference type="Proteomes" id="UP000760480">
    <property type="component" value="Unassembled WGS sequence"/>
</dbReference>
<accession>A0ABX1TM74</accession>
<dbReference type="InterPro" id="IPR036163">
    <property type="entry name" value="HMA_dom_sf"/>
</dbReference>
<dbReference type="RefSeq" id="WP_169248904.1">
    <property type="nucleotide sequence ID" value="NZ_SPMZ01000029.1"/>
</dbReference>
<name>A0ABX1TM74_9GAMM</name>
<evidence type="ECO:0000313" key="2">
    <source>
        <dbReference type="Proteomes" id="UP000760480"/>
    </source>
</evidence>
<evidence type="ECO:0000313" key="1">
    <source>
        <dbReference type="EMBL" id="NMQ19654.1"/>
    </source>
</evidence>
<organism evidence="1 2">
    <name type="scientific">Candidatus Competibacter phosphatis</name>
    <dbReference type="NCBI Taxonomy" id="221280"/>
    <lineage>
        <taxon>Bacteria</taxon>
        <taxon>Pseudomonadati</taxon>
        <taxon>Pseudomonadota</taxon>
        <taxon>Gammaproteobacteria</taxon>
        <taxon>Candidatus Competibacteraceae</taxon>
        <taxon>Candidatus Competibacter</taxon>
    </lineage>
</organism>
<keyword evidence="2" id="KW-1185">Reference proteome</keyword>
<comment type="caution">
    <text evidence="1">The sequence shown here is derived from an EMBL/GenBank/DDBJ whole genome shotgun (WGS) entry which is preliminary data.</text>
</comment>
<reference evidence="1 2" key="1">
    <citation type="submission" date="2019-03" db="EMBL/GenBank/DDBJ databases">
        <title>Metabolic reconstructions from genomes of highly enriched 'Candidatus Accumulibacter' and 'Candidatus Competibacter' bioreactor populations.</title>
        <authorList>
            <person name="Annavajhala M.K."/>
            <person name="Welles L."/>
            <person name="Abbas B."/>
            <person name="Sorokin D."/>
            <person name="Park H."/>
            <person name="Van Loosdrecht M."/>
            <person name="Chandran K."/>
        </authorList>
    </citation>
    <scope>NUCLEOTIDE SEQUENCE [LARGE SCALE GENOMIC DNA]</scope>
    <source>
        <strain evidence="1 2">SBR_G</strain>
    </source>
</reference>
<dbReference type="SUPFAM" id="SSF55008">
    <property type="entry name" value="HMA, heavy metal-associated domain"/>
    <property type="match status" value="1"/>
</dbReference>
<dbReference type="Gene3D" id="3.30.70.100">
    <property type="match status" value="1"/>
</dbReference>
<gene>
    <name evidence="1" type="ORF">E4P82_10865</name>
</gene>
<proteinExistence type="predicted"/>